<sequence>MDLKECEICGDEKDVSRHYGVACSNRNRCRYCRYQKCLKAGMSEDNFREPYCATKVSVSDHRLRSNSPTESLPSLKTMSIESKELITFLKSMTKSTIENIDPAYENITFDEALNLPINREISLSDALKNPHFVVPKVKFNLDFLQLVRMTKKLTEMYEIHIVDIFQKLKPDDEEMALGMALMLFQFSESLSNEGH</sequence>
<proteinExistence type="predicted"/>
<organism evidence="1 2">
    <name type="scientific">Panagrolaimus sp. ES5</name>
    <dbReference type="NCBI Taxonomy" id="591445"/>
    <lineage>
        <taxon>Eukaryota</taxon>
        <taxon>Metazoa</taxon>
        <taxon>Ecdysozoa</taxon>
        <taxon>Nematoda</taxon>
        <taxon>Chromadorea</taxon>
        <taxon>Rhabditida</taxon>
        <taxon>Tylenchina</taxon>
        <taxon>Panagrolaimomorpha</taxon>
        <taxon>Panagrolaimoidea</taxon>
        <taxon>Panagrolaimidae</taxon>
        <taxon>Panagrolaimus</taxon>
    </lineage>
</organism>
<protein>
    <submittedName>
        <fullName evidence="2">Nuclear receptor domain-containing protein</fullName>
    </submittedName>
</protein>
<name>A0AC34G2R0_9BILA</name>
<dbReference type="WBParaSite" id="ES5_v2.g23832.t1">
    <property type="protein sequence ID" value="ES5_v2.g23832.t1"/>
    <property type="gene ID" value="ES5_v2.g23832"/>
</dbReference>
<evidence type="ECO:0000313" key="1">
    <source>
        <dbReference type="Proteomes" id="UP000887579"/>
    </source>
</evidence>
<evidence type="ECO:0000313" key="2">
    <source>
        <dbReference type="WBParaSite" id="ES5_v2.g23832.t1"/>
    </source>
</evidence>
<reference evidence="2" key="1">
    <citation type="submission" date="2022-11" db="UniProtKB">
        <authorList>
            <consortium name="WormBaseParasite"/>
        </authorList>
    </citation>
    <scope>IDENTIFICATION</scope>
</reference>
<accession>A0AC34G2R0</accession>
<dbReference type="Proteomes" id="UP000887579">
    <property type="component" value="Unplaced"/>
</dbReference>